<feature type="transmembrane region" description="Helical" evidence="2">
    <location>
        <begin position="349"/>
        <end position="368"/>
    </location>
</feature>
<keyword evidence="2" id="KW-0472">Membrane</keyword>
<dbReference type="RefSeq" id="XP_012178988.1">
    <property type="nucleotide sequence ID" value="XM_012323598.1"/>
</dbReference>
<gene>
    <name evidence="3" type="ORF">FIBRA_01727</name>
</gene>
<dbReference type="EMBL" id="HE796948">
    <property type="protein sequence ID" value="CCL99705.1"/>
    <property type="molecule type" value="Genomic_DNA"/>
</dbReference>
<feature type="transmembrane region" description="Helical" evidence="2">
    <location>
        <begin position="280"/>
        <end position="305"/>
    </location>
</feature>
<dbReference type="OrthoDB" id="2117972at2759"/>
<keyword evidence="2" id="KW-0812">Transmembrane</keyword>
<organism evidence="3 4">
    <name type="scientific">Fibroporia radiculosa</name>
    <dbReference type="NCBI Taxonomy" id="599839"/>
    <lineage>
        <taxon>Eukaryota</taxon>
        <taxon>Fungi</taxon>
        <taxon>Dikarya</taxon>
        <taxon>Basidiomycota</taxon>
        <taxon>Agaricomycotina</taxon>
        <taxon>Agaricomycetes</taxon>
        <taxon>Polyporales</taxon>
        <taxon>Fibroporiaceae</taxon>
        <taxon>Fibroporia</taxon>
    </lineage>
</organism>
<feature type="transmembrane region" description="Helical" evidence="2">
    <location>
        <begin position="62"/>
        <end position="85"/>
    </location>
</feature>
<dbReference type="AlphaFoldDB" id="J4GL58"/>
<accession>J4GL58</accession>
<name>J4GL58_9APHY</name>
<dbReference type="InParanoid" id="J4GL58"/>
<protein>
    <submittedName>
        <fullName evidence="3">Uncharacterized protein</fullName>
    </submittedName>
</protein>
<dbReference type="HOGENOM" id="CLU_042081_0_0_1"/>
<proteinExistence type="predicted"/>
<evidence type="ECO:0000256" key="2">
    <source>
        <dbReference type="SAM" id="Phobius"/>
    </source>
</evidence>
<dbReference type="STRING" id="599839.J4GL58"/>
<keyword evidence="4" id="KW-1185">Reference proteome</keyword>
<sequence length="430" mass="46329">MSDRHSFLSTTGLIRASSNASTISPATHARPGSTRPGKQTHPRKPKSSAIVTRGGITPLGPAFLVGIAVVLSLLFISSIACAFVGSDADEPPFKGLLDGIAVNNPGIVLLGDNVDVDVDEPSVTIRWTVIGCGSAFVLAGSEGTHGSTACGLPSIPLNVYVDSGDAAAFTYDPGLFPIVNKTGQRIGIQNLCQFDSDHVLDVHEARLYPFDTYQLTSTLRIMSSDSQEPITMSALTTLKLTSSFVISPSDVASYMNTSTNVNEPGRDITIDITRPGEAKFFTLLLFAISWMLTHATMGFIVLAWVTTDEKRVLQYLFFVITVLLVIPQLRNAMPDAPGFDGVLLDSIGFFPQMMSSGMTSVVLLIIIAKRGLESMGRGTKIAEKEEKRAVRSATKGLDRLRRQGSSVDFQHLRSWSRTAFRLENSIAEVA</sequence>
<evidence type="ECO:0000313" key="4">
    <source>
        <dbReference type="Proteomes" id="UP000006352"/>
    </source>
</evidence>
<dbReference type="GeneID" id="24094616"/>
<reference evidence="3 4" key="1">
    <citation type="journal article" date="2012" name="Appl. Environ. Microbiol.">
        <title>Short-read sequencing for genomic analysis of the brown rot fungus Fibroporia radiculosa.</title>
        <authorList>
            <person name="Tang J.D."/>
            <person name="Perkins A.D."/>
            <person name="Sonstegard T.S."/>
            <person name="Schroeder S.G."/>
            <person name="Burgess S.C."/>
            <person name="Diehl S.V."/>
        </authorList>
    </citation>
    <scope>NUCLEOTIDE SEQUENCE [LARGE SCALE GENOMIC DNA]</scope>
    <source>
        <strain evidence="3 4">TFFH 294</strain>
    </source>
</reference>
<feature type="transmembrane region" description="Helical" evidence="2">
    <location>
        <begin position="312"/>
        <end position="329"/>
    </location>
</feature>
<dbReference type="Proteomes" id="UP000006352">
    <property type="component" value="Unassembled WGS sequence"/>
</dbReference>
<feature type="region of interest" description="Disordered" evidence="1">
    <location>
        <begin position="20"/>
        <end position="51"/>
    </location>
</feature>
<evidence type="ECO:0000256" key="1">
    <source>
        <dbReference type="SAM" id="MobiDB-lite"/>
    </source>
</evidence>
<evidence type="ECO:0000313" key="3">
    <source>
        <dbReference type="EMBL" id="CCL99705.1"/>
    </source>
</evidence>
<keyword evidence="2" id="KW-1133">Transmembrane helix</keyword>